<dbReference type="InterPro" id="IPR036097">
    <property type="entry name" value="HisK_dim/P_sf"/>
</dbReference>
<evidence type="ECO:0000256" key="2">
    <source>
        <dbReference type="ARBA" id="ARBA00012438"/>
    </source>
</evidence>
<dbReference type="SUPFAM" id="SSF55781">
    <property type="entry name" value="GAF domain-like"/>
    <property type="match status" value="1"/>
</dbReference>
<dbReference type="InterPro" id="IPR004358">
    <property type="entry name" value="Sig_transdc_His_kin-like_C"/>
</dbReference>
<sequence length="414" mass="44242">MTLDVDAQVAAVATISAIPSILEVACATTGMRFAAVACVTDTRWVACATRDELGFGMVAGDEIPIETTFCDRVRATRREVVFDDAAADPAYADDPIPKLYNITSYLSVPVVLSDGSFFGTLCALDTRPTALKDTPTVAMFRLFAQLVARHVEDRLLLHESHAQLAASREATELREQFIAVLGHDLRNPIAALQGGIRLLAREQVGAKSASILDAMRQTTGRMAALVDNLLDLARGRLAGGITVDPDGSRDITDTLEQVVAEVRAAHPERVIETTCRIDRPVPVDHQRIAQMLANLLANAATHGAPDQPIRVGAQATNGVFELSVSNGGEPIPPEALGRLFQPFYRGSRTTNHGLGLGLYIATQVAKAHGGTLDVASDSRETRFTFRMMLPPLGLAQPEAKPAEANPAEANLPAA</sequence>
<dbReference type="SMART" id="SM00387">
    <property type="entry name" value="HATPase_c"/>
    <property type="match status" value="1"/>
</dbReference>
<reference evidence="8 9" key="1">
    <citation type="submission" date="2022-04" db="EMBL/GenBank/DDBJ databases">
        <authorList>
            <person name="Grouzdev D.S."/>
            <person name="Pantiukh K.S."/>
            <person name="Krutkina M.S."/>
        </authorList>
    </citation>
    <scope>NUCLEOTIDE SEQUENCE [LARGE SCALE GENOMIC DNA]</scope>
    <source>
        <strain evidence="8 9">6x-1</strain>
    </source>
</reference>
<dbReference type="Proteomes" id="UP001203284">
    <property type="component" value="Unassembled WGS sequence"/>
</dbReference>
<dbReference type="InterPro" id="IPR005467">
    <property type="entry name" value="His_kinase_dom"/>
</dbReference>
<evidence type="ECO:0000256" key="5">
    <source>
        <dbReference type="ARBA" id="ARBA00022777"/>
    </source>
</evidence>
<dbReference type="GO" id="GO:0016301">
    <property type="term" value="F:kinase activity"/>
    <property type="evidence" value="ECO:0007669"/>
    <property type="project" value="UniProtKB-KW"/>
</dbReference>
<dbReference type="InterPro" id="IPR050736">
    <property type="entry name" value="Sensor_HK_Regulatory"/>
</dbReference>
<dbReference type="PRINTS" id="PR00344">
    <property type="entry name" value="BCTRLSENSOR"/>
</dbReference>
<dbReference type="SMART" id="SM00388">
    <property type="entry name" value="HisKA"/>
    <property type="match status" value="1"/>
</dbReference>
<evidence type="ECO:0000256" key="3">
    <source>
        <dbReference type="ARBA" id="ARBA00022553"/>
    </source>
</evidence>
<keyword evidence="4" id="KW-0808">Transferase</keyword>
<dbReference type="PANTHER" id="PTHR43711:SF1">
    <property type="entry name" value="HISTIDINE KINASE 1"/>
    <property type="match status" value="1"/>
</dbReference>
<dbReference type="InterPro" id="IPR003661">
    <property type="entry name" value="HisK_dim/P_dom"/>
</dbReference>
<dbReference type="SMART" id="SM00065">
    <property type="entry name" value="GAF"/>
    <property type="match status" value="1"/>
</dbReference>
<dbReference type="Pfam" id="PF00512">
    <property type="entry name" value="HisKA"/>
    <property type="match status" value="1"/>
</dbReference>
<evidence type="ECO:0000256" key="1">
    <source>
        <dbReference type="ARBA" id="ARBA00000085"/>
    </source>
</evidence>
<dbReference type="Pfam" id="PF01590">
    <property type="entry name" value="GAF"/>
    <property type="match status" value="1"/>
</dbReference>
<dbReference type="InterPro" id="IPR003018">
    <property type="entry name" value="GAF"/>
</dbReference>
<dbReference type="Gene3D" id="1.10.287.130">
    <property type="match status" value="1"/>
</dbReference>
<dbReference type="CDD" id="cd00082">
    <property type="entry name" value="HisKA"/>
    <property type="match status" value="1"/>
</dbReference>
<dbReference type="PROSITE" id="PS50109">
    <property type="entry name" value="HIS_KIN"/>
    <property type="match status" value="1"/>
</dbReference>
<keyword evidence="5 8" id="KW-0418">Kinase</keyword>
<evidence type="ECO:0000313" key="9">
    <source>
        <dbReference type="Proteomes" id="UP001203284"/>
    </source>
</evidence>
<dbReference type="Gene3D" id="3.30.450.40">
    <property type="match status" value="1"/>
</dbReference>
<keyword evidence="6" id="KW-0902">Two-component regulatory system</keyword>
<gene>
    <name evidence="8" type="ORF">MWN34_11940</name>
</gene>
<proteinExistence type="predicted"/>
<dbReference type="SUPFAM" id="SSF47384">
    <property type="entry name" value="Homodimeric domain of signal transducing histidine kinase"/>
    <property type="match status" value="1"/>
</dbReference>
<dbReference type="CDD" id="cd00075">
    <property type="entry name" value="HATPase"/>
    <property type="match status" value="1"/>
</dbReference>
<evidence type="ECO:0000256" key="4">
    <source>
        <dbReference type="ARBA" id="ARBA00022679"/>
    </source>
</evidence>
<dbReference type="InterPro" id="IPR003594">
    <property type="entry name" value="HATPase_dom"/>
</dbReference>
<keyword evidence="9" id="KW-1185">Reference proteome</keyword>
<dbReference type="Gene3D" id="3.30.565.10">
    <property type="entry name" value="Histidine kinase-like ATPase, C-terminal domain"/>
    <property type="match status" value="1"/>
</dbReference>
<name>A0ABT0DCD1_9HYPH</name>
<evidence type="ECO:0000259" key="7">
    <source>
        <dbReference type="PROSITE" id="PS50109"/>
    </source>
</evidence>
<dbReference type="InterPro" id="IPR036890">
    <property type="entry name" value="HATPase_C_sf"/>
</dbReference>
<dbReference type="SUPFAM" id="SSF55874">
    <property type="entry name" value="ATPase domain of HSP90 chaperone/DNA topoisomerase II/histidine kinase"/>
    <property type="match status" value="1"/>
</dbReference>
<dbReference type="InterPro" id="IPR029016">
    <property type="entry name" value="GAF-like_dom_sf"/>
</dbReference>
<comment type="catalytic activity">
    <reaction evidence="1">
        <text>ATP + protein L-histidine = ADP + protein N-phospho-L-histidine.</text>
        <dbReference type="EC" id="2.7.13.3"/>
    </reaction>
</comment>
<protein>
    <recommendedName>
        <fullName evidence="2">histidine kinase</fullName>
        <ecNumber evidence="2">2.7.13.3</ecNumber>
    </recommendedName>
</protein>
<comment type="caution">
    <text evidence="8">The sequence shown here is derived from an EMBL/GenBank/DDBJ whole genome shotgun (WGS) entry which is preliminary data.</text>
</comment>
<dbReference type="Pfam" id="PF02518">
    <property type="entry name" value="HATPase_c"/>
    <property type="match status" value="1"/>
</dbReference>
<dbReference type="PANTHER" id="PTHR43711">
    <property type="entry name" value="TWO-COMPONENT HISTIDINE KINASE"/>
    <property type="match status" value="1"/>
</dbReference>
<evidence type="ECO:0000256" key="6">
    <source>
        <dbReference type="ARBA" id="ARBA00023012"/>
    </source>
</evidence>
<organism evidence="8 9">
    <name type="scientific">Ancylobacter crimeensis</name>
    <dbReference type="NCBI Taxonomy" id="2579147"/>
    <lineage>
        <taxon>Bacteria</taxon>
        <taxon>Pseudomonadati</taxon>
        <taxon>Pseudomonadota</taxon>
        <taxon>Alphaproteobacteria</taxon>
        <taxon>Hyphomicrobiales</taxon>
        <taxon>Xanthobacteraceae</taxon>
        <taxon>Ancylobacter</taxon>
    </lineage>
</organism>
<feature type="domain" description="Histidine kinase" evidence="7">
    <location>
        <begin position="180"/>
        <end position="393"/>
    </location>
</feature>
<dbReference type="EC" id="2.7.13.3" evidence="2"/>
<dbReference type="EMBL" id="JALKCH010000007">
    <property type="protein sequence ID" value="MCK0197623.1"/>
    <property type="molecule type" value="Genomic_DNA"/>
</dbReference>
<dbReference type="RefSeq" id="WP_247029493.1">
    <property type="nucleotide sequence ID" value="NZ_JALKCH010000007.1"/>
</dbReference>
<keyword evidence="3" id="KW-0597">Phosphoprotein</keyword>
<accession>A0ABT0DCD1</accession>
<evidence type="ECO:0000313" key="8">
    <source>
        <dbReference type="EMBL" id="MCK0197623.1"/>
    </source>
</evidence>